<dbReference type="InterPro" id="IPR041931">
    <property type="entry name" value="DNA_pol3_alpha_thumb_dom"/>
</dbReference>
<name>A0A419SIJ3_9BACL</name>
<dbReference type="OrthoDB" id="9803237at2"/>
<sequence length="1140" mass="128932">MEQFVHLQMHSEYSLLEGACRIHEVVSQASQFGMEALAITDHATMYGVIPFYKTCKKAGIKPILGVTVDVVDGDLADRIKGNEQARFPLVLLAETKEGYRNLMALVSDSQQQTVWGKPKVNIGLLKRYATGVIVISAGQEAEVQQHVMQRNFVQAGQLVAQYQQIFGKDNYYLGLQDQGLEEQRILNQRLLPFSEEYAVPLIVTNNVRYVSKQDASIHDVLLCIESGKAVTDQDRSRFPNDQFYLKSGEEMARLFPYAVKAMQNTMRIAERCQVELTFGNYILPEFPLPSHEQSASAYLRNLAISGLNERYEAPSDEAKQRLEYELTVIEQMGFCDYFLIVWDFMRFAHQQKIVTGPGRGSAAGSLVAYVLFITDIDPLKYKLLFERFLNPERISMPDIDIDFEVERRSEVIQYVTDKYGKERVAQIITFGTMAARAAIRDVGRALNYPGHLIDQIAKRIPNRASLQEAIRSITELKQLYEQDEQAQYLIDTARRVEGLPRHASTHAAGIVISKEPLTHYVPLQKGNEGVSLTQFSMEHLEEIGLLKMDFLGLRNLTILDQTLRFIHEHQQLEIDLKRIPDDDRNTFEMLSKGDTTGVFQLESAGMRNALKEVKPTSMEDIIAILALYRPGPMEIIPDYAAAKNGKKRVAYLHPDLEPILADTYGFIIYQEQIMQIASKMAGYTLGEADILRRAISKKKRETLEEQRQAFVNGCVVQGYDHRLADELYNLIVRFADYGFNRSHSAAYSQIAYQMAYLKANYPGEFMTALLSMSIGNAPKIAEYIEEARKMGIETQPPALNQSEVVFAIKQNAILFALSAIKNVGFQAIRMIVEERHEGGPFKDLIDFCSRVDLRMCNRRVIEALIQSGAMDELPGHRAEKLSVLDEAIEKGAAMKEDLTAGQTSLFDGENKGADSGQTLKFPQVPPFTPKECLNMERELLGVYVTGHPLDEFSSLLQRKEFLSEAELANCQDQSPVMMAGMVDEVKVITTRKGETMAFVSLEGRFAQIELVVFPSVYARFSSFLKRENLVIAQGRVDKKEEKAKVIAAKIWDLVSVSKERRKKSTNGLFIKVTETIEHSGKLVGLQQQLLKHQGTTPVYLYYETKKVTRKLQDRYHVQLNGKLLVELETIVGKGSIIVRE</sequence>
<dbReference type="AlphaFoldDB" id="A0A419SIJ3"/>
<organism evidence="12 13">
    <name type="scientific">Ammoniphilus oxalaticus</name>
    <dbReference type="NCBI Taxonomy" id="66863"/>
    <lineage>
        <taxon>Bacteria</taxon>
        <taxon>Bacillati</taxon>
        <taxon>Bacillota</taxon>
        <taxon>Bacilli</taxon>
        <taxon>Bacillales</taxon>
        <taxon>Paenibacillaceae</taxon>
        <taxon>Aneurinibacillus group</taxon>
        <taxon>Ammoniphilus</taxon>
    </lineage>
</organism>
<dbReference type="Pfam" id="PF17657">
    <property type="entry name" value="DNA_pol3_finger"/>
    <property type="match status" value="1"/>
</dbReference>
<dbReference type="EMBL" id="MCHY01000008">
    <property type="protein sequence ID" value="RKD23776.1"/>
    <property type="molecule type" value="Genomic_DNA"/>
</dbReference>
<keyword evidence="7" id="KW-0235">DNA replication</keyword>
<dbReference type="NCBIfam" id="NF005298">
    <property type="entry name" value="PRK06826.1"/>
    <property type="match status" value="1"/>
</dbReference>
<dbReference type="EC" id="2.7.7.7" evidence="3"/>
<dbReference type="NCBIfam" id="NF004226">
    <property type="entry name" value="PRK05673.1"/>
    <property type="match status" value="1"/>
</dbReference>
<evidence type="ECO:0000256" key="8">
    <source>
        <dbReference type="ARBA" id="ARBA00022932"/>
    </source>
</evidence>
<dbReference type="Gene3D" id="3.20.20.140">
    <property type="entry name" value="Metal-dependent hydrolases"/>
    <property type="match status" value="1"/>
</dbReference>
<feature type="domain" description="Polymerase/histidinol phosphatase N-terminal" evidence="11">
    <location>
        <begin position="5"/>
        <end position="72"/>
    </location>
</feature>
<comment type="catalytic activity">
    <reaction evidence="10">
        <text>DNA(n) + a 2'-deoxyribonucleoside 5'-triphosphate = DNA(n+1) + diphosphate</text>
        <dbReference type="Rhea" id="RHEA:22508"/>
        <dbReference type="Rhea" id="RHEA-COMP:17339"/>
        <dbReference type="Rhea" id="RHEA-COMP:17340"/>
        <dbReference type="ChEBI" id="CHEBI:33019"/>
        <dbReference type="ChEBI" id="CHEBI:61560"/>
        <dbReference type="ChEBI" id="CHEBI:173112"/>
        <dbReference type="EC" id="2.7.7.7"/>
    </reaction>
</comment>
<dbReference type="GO" id="GO:0006260">
    <property type="term" value="P:DNA replication"/>
    <property type="evidence" value="ECO:0007669"/>
    <property type="project" value="UniProtKB-KW"/>
</dbReference>
<dbReference type="CDD" id="cd04485">
    <property type="entry name" value="DnaE_OBF"/>
    <property type="match status" value="1"/>
</dbReference>
<dbReference type="RefSeq" id="WP_120189004.1">
    <property type="nucleotide sequence ID" value="NZ_MCHY01000008.1"/>
</dbReference>
<dbReference type="InterPro" id="IPR016195">
    <property type="entry name" value="Pol/histidinol_Pase-like"/>
</dbReference>
<evidence type="ECO:0000313" key="12">
    <source>
        <dbReference type="EMBL" id="RKD23776.1"/>
    </source>
</evidence>
<dbReference type="Pfam" id="PF07733">
    <property type="entry name" value="DNA_pol3_alpha"/>
    <property type="match status" value="1"/>
</dbReference>
<dbReference type="GO" id="GO:0003887">
    <property type="term" value="F:DNA-directed DNA polymerase activity"/>
    <property type="evidence" value="ECO:0007669"/>
    <property type="project" value="UniProtKB-KW"/>
</dbReference>
<dbReference type="SUPFAM" id="SSF89550">
    <property type="entry name" value="PHP domain-like"/>
    <property type="match status" value="1"/>
</dbReference>
<evidence type="ECO:0000256" key="2">
    <source>
        <dbReference type="ARBA" id="ARBA00009496"/>
    </source>
</evidence>
<dbReference type="InterPro" id="IPR011708">
    <property type="entry name" value="DNA_pol3_alpha_NTPase_dom"/>
</dbReference>
<evidence type="ECO:0000259" key="11">
    <source>
        <dbReference type="SMART" id="SM00481"/>
    </source>
</evidence>
<keyword evidence="8" id="KW-0239">DNA-directed DNA polymerase</keyword>
<reference evidence="12 13" key="1">
    <citation type="submission" date="2016-08" db="EMBL/GenBank/DDBJ databases">
        <title>Novel Firmicute Genomes.</title>
        <authorList>
            <person name="Poppleton D.I."/>
            <person name="Gribaldo S."/>
        </authorList>
    </citation>
    <scope>NUCLEOTIDE SEQUENCE [LARGE SCALE GENOMIC DNA]</scope>
    <source>
        <strain evidence="12 13">RAOx-1</strain>
    </source>
</reference>
<dbReference type="Proteomes" id="UP000284219">
    <property type="component" value="Unassembled WGS sequence"/>
</dbReference>
<dbReference type="Pfam" id="PF14579">
    <property type="entry name" value="HHH_6"/>
    <property type="match status" value="1"/>
</dbReference>
<comment type="similarity">
    <text evidence="2">Belongs to the DNA polymerase type-C family. DnaE subfamily.</text>
</comment>
<evidence type="ECO:0000256" key="7">
    <source>
        <dbReference type="ARBA" id="ARBA00022705"/>
    </source>
</evidence>
<dbReference type="Gene3D" id="1.10.10.1600">
    <property type="entry name" value="Bacterial DNA polymerase III alpha subunit, thumb domain"/>
    <property type="match status" value="1"/>
</dbReference>
<dbReference type="GO" id="GO:0008408">
    <property type="term" value="F:3'-5' exonuclease activity"/>
    <property type="evidence" value="ECO:0007669"/>
    <property type="project" value="InterPro"/>
</dbReference>
<dbReference type="PANTHER" id="PTHR32294">
    <property type="entry name" value="DNA POLYMERASE III SUBUNIT ALPHA"/>
    <property type="match status" value="1"/>
</dbReference>
<keyword evidence="6" id="KW-0548">Nucleotidyltransferase</keyword>
<dbReference type="InterPro" id="IPR003141">
    <property type="entry name" value="Pol/His_phosphatase_N"/>
</dbReference>
<dbReference type="PANTHER" id="PTHR32294:SF0">
    <property type="entry name" value="DNA POLYMERASE III SUBUNIT ALPHA"/>
    <property type="match status" value="1"/>
</dbReference>
<protein>
    <recommendedName>
        <fullName evidence="4">DNA polymerase III subunit alpha</fullName>
        <ecNumber evidence="3">2.7.7.7</ecNumber>
    </recommendedName>
</protein>
<evidence type="ECO:0000256" key="1">
    <source>
        <dbReference type="ARBA" id="ARBA00004496"/>
    </source>
</evidence>
<evidence type="ECO:0000256" key="10">
    <source>
        <dbReference type="ARBA" id="ARBA00049244"/>
    </source>
</evidence>
<dbReference type="InterPro" id="IPR004365">
    <property type="entry name" value="NA-bd_OB_tRNA"/>
</dbReference>
<dbReference type="SMART" id="SM00481">
    <property type="entry name" value="POLIIIAc"/>
    <property type="match status" value="1"/>
</dbReference>
<keyword evidence="5" id="KW-0808">Transferase</keyword>
<evidence type="ECO:0000256" key="3">
    <source>
        <dbReference type="ARBA" id="ARBA00012417"/>
    </source>
</evidence>
<evidence type="ECO:0000256" key="9">
    <source>
        <dbReference type="ARBA" id="ARBA00025611"/>
    </source>
</evidence>
<comment type="caution">
    <text evidence="12">The sequence shown here is derived from an EMBL/GenBank/DDBJ whole genome shotgun (WGS) entry which is preliminary data.</text>
</comment>
<dbReference type="CDD" id="cd12113">
    <property type="entry name" value="PHP_PolIIIA_DnaE3"/>
    <property type="match status" value="1"/>
</dbReference>
<dbReference type="Pfam" id="PF02811">
    <property type="entry name" value="PHP"/>
    <property type="match status" value="1"/>
</dbReference>
<gene>
    <name evidence="12" type="ORF">BEP19_04930</name>
</gene>
<evidence type="ECO:0000313" key="13">
    <source>
        <dbReference type="Proteomes" id="UP000284219"/>
    </source>
</evidence>
<proteinExistence type="inferred from homology"/>
<dbReference type="InterPro" id="IPR040982">
    <property type="entry name" value="DNA_pol3_finger"/>
</dbReference>
<dbReference type="GO" id="GO:0003676">
    <property type="term" value="F:nucleic acid binding"/>
    <property type="evidence" value="ECO:0007669"/>
    <property type="project" value="InterPro"/>
</dbReference>
<comment type="function">
    <text evidence="9">DNA polymerase III is a complex, multichain enzyme responsible for most of the replicative synthesis in bacteria. This DNA polymerase also exhibits 3' to 5' exonuclease activity. The alpha chain is the DNA polymerase.</text>
</comment>
<dbReference type="Pfam" id="PF20914">
    <property type="entry name" value="DNA_pol_IIIA_C"/>
    <property type="match status" value="1"/>
</dbReference>
<evidence type="ECO:0000256" key="6">
    <source>
        <dbReference type="ARBA" id="ARBA00022695"/>
    </source>
</evidence>
<accession>A0A419SIJ3</accession>
<dbReference type="Gene3D" id="1.10.150.870">
    <property type="match status" value="1"/>
</dbReference>
<comment type="subcellular location">
    <subcellularLocation>
        <location evidence="1">Cytoplasm</location>
    </subcellularLocation>
</comment>
<dbReference type="InterPro" id="IPR048472">
    <property type="entry name" value="DNA_pol_IIIA_C"/>
</dbReference>
<evidence type="ECO:0000256" key="5">
    <source>
        <dbReference type="ARBA" id="ARBA00022679"/>
    </source>
</evidence>
<dbReference type="NCBIfam" id="TIGR00594">
    <property type="entry name" value="polc"/>
    <property type="match status" value="1"/>
</dbReference>
<dbReference type="InterPro" id="IPR004805">
    <property type="entry name" value="DnaE2/DnaE/PolC"/>
</dbReference>
<evidence type="ECO:0000256" key="4">
    <source>
        <dbReference type="ARBA" id="ARBA00019114"/>
    </source>
</evidence>
<keyword evidence="13" id="KW-1185">Reference proteome</keyword>
<dbReference type="InterPro" id="IPR029460">
    <property type="entry name" value="DNAPol_HHH"/>
</dbReference>
<dbReference type="GO" id="GO:0005737">
    <property type="term" value="C:cytoplasm"/>
    <property type="evidence" value="ECO:0007669"/>
    <property type="project" value="UniProtKB-SubCell"/>
</dbReference>
<dbReference type="Pfam" id="PF01336">
    <property type="entry name" value="tRNA_anti-codon"/>
    <property type="match status" value="1"/>
</dbReference>
<dbReference type="InterPro" id="IPR004013">
    <property type="entry name" value="PHP_dom"/>
</dbReference>